<reference evidence="1" key="2">
    <citation type="journal article" date="2021" name="Microbiome">
        <title>Successional dynamics and alternative stable states in a saline activated sludge microbial community over 9 years.</title>
        <authorList>
            <person name="Wang Y."/>
            <person name="Ye J."/>
            <person name="Ju F."/>
            <person name="Liu L."/>
            <person name="Boyd J.A."/>
            <person name="Deng Y."/>
            <person name="Parks D.H."/>
            <person name="Jiang X."/>
            <person name="Yin X."/>
            <person name="Woodcroft B.J."/>
            <person name="Tyson G.W."/>
            <person name="Hugenholtz P."/>
            <person name="Polz M.F."/>
            <person name="Zhang T."/>
        </authorList>
    </citation>
    <scope>NUCLEOTIDE SEQUENCE</scope>
    <source>
        <strain evidence="1">HKST-UBA01</strain>
    </source>
</reference>
<evidence type="ECO:0000313" key="2">
    <source>
        <dbReference type="Proteomes" id="UP000697710"/>
    </source>
</evidence>
<dbReference type="EMBL" id="JAGQHR010000118">
    <property type="protein sequence ID" value="MCA9727157.1"/>
    <property type="molecule type" value="Genomic_DNA"/>
</dbReference>
<dbReference type="Proteomes" id="UP000697710">
    <property type="component" value="Unassembled WGS sequence"/>
</dbReference>
<organism evidence="1 2">
    <name type="scientific">Eiseniibacteriota bacterium</name>
    <dbReference type="NCBI Taxonomy" id="2212470"/>
    <lineage>
        <taxon>Bacteria</taxon>
        <taxon>Candidatus Eiseniibacteriota</taxon>
    </lineage>
</organism>
<accession>A0A956LY68</accession>
<proteinExistence type="predicted"/>
<gene>
    <name evidence="1" type="ORF">KC729_05690</name>
</gene>
<comment type="caution">
    <text evidence="1">The sequence shown here is derived from an EMBL/GenBank/DDBJ whole genome shotgun (WGS) entry which is preliminary data.</text>
</comment>
<evidence type="ECO:0000313" key="1">
    <source>
        <dbReference type="EMBL" id="MCA9727157.1"/>
    </source>
</evidence>
<sequence>MIDPKECILFSGAAAGAEAEFGAAAERHDIEEVNFSFEGHKDNRRRGIRTLNHEELLHGDVSLEYVGRMMHRQYRNTPLFKKVLQTIWHQVNAGQEIYVVGKILDDQTVRGGTGWGAEFAKLCNKPLFVVDQDQDSWFRWTGKEWSKEAEPVIRHVHFTGTGTRHLEPNGKSAIEALFDRSFS</sequence>
<reference evidence="1" key="1">
    <citation type="submission" date="2020-04" db="EMBL/GenBank/DDBJ databases">
        <authorList>
            <person name="Zhang T."/>
        </authorList>
    </citation>
    <scope>NUCLEOTIDE SEQUENCE</scope>
    <source>
        <strain evidence="1">HKST-UBA01</strain>
    </source>
</reference>
<name>A0A956LY68_UNCEI</name>
<dbReference type="AlphaFoldDB" id="A0A956LY68"/>
<protein>
    <submittedName>
        <fullName evidence="1">Uncharacterized protein</fullName>
    </submittedName>
</protein>